<evidence type="ECO:0000313" key="1">
    <source>
        <dbReference type="EMBL" id="OGI37074.1"/>
    </source>
</evidence>
<name>A0A1F6SW51_9PROT</name>
<evidence type="ECO:0008006" key="3">
    <source>
        <dbReference type="Google" id="ProtNLM"/>
    </source>
</evidence>
<comment type="caution">
    <text evidence="1">The sequence shown here is derived from an EMBL/GenBank/DDBJ whole genome shotgun (WGS) entry which is preliminary data.</text>
</comment>
<evidence type="ECO:0000313" key="2">
    <source>
        <dbReference type="Proteomes" id="UP000179334"/>
    </source>
</evidence>
<proteinExistence type="predicted"/>
<gene>
    <name evidence="1" type="ORF">A2V91_03140</name>
</gene>
<dbReference type="EMBL" id="MFSR01000102">
    <property type="protein sequence ID" value="OGI37074.1"/>
    <property type="molecule type" value="Genomic_DNA"/>
</dbReference>
<dbReference type="AlphaFoldDB" id="A0A1F6SW51"/>
<reference evidence="1 2" key="1">
    <citation type="journal article" date="2016" name="Nat. Commun.">
        <title>Thousands of microbial genomes shed light on interconnected biogeochemical processes in an aquifer system.</title>
        <authorList>
            <person name="Anantharaman K."/>
            <person name="Brown C.T."/>
            <person name="Hug L.A."/>
            <person name="Sharon I."/>
            <person name="Castelle C.J."/>
            <person name="Probst A.J."/>
            <person name="Thomas B.C."/>
            <person name="Singh A."/>
            <person name="Wilkins M.J."/>
            <person name="Karaoz U."/>
            <person name="Brodie E.L."/>
            <person name="Williams K.H."/>
            <person name="Hubbard S.S."/>
            <person name="Banfield J.F."/>
        </authorList>
    </citation>
    <scope>NUCLEOTIDE SEQUENCE [LARGE SCALE GENOMIC DNA]</scope>
</reference>
<sequence>MVERIDAPAVGAPDPELKNSPIFDESDWDELSLDLELESGVCYFNDRSYAIGEFVCSGDELLRCEERGVWIREGACHD</sequence>
<organism evidence="1 2">
    <name type="scientific">Candidatus Muproteobacteria bacterium RBG_16_64_10</name>
    <dbReference type="NCBI Taxonomy" id="1817757"/>
    <lineage>
        <taxon>Bacteria</taxon>
        <taxon>Pseudomonadati</taxon>
        <taxon>Pseudomonadota</taxon>
        <taxon>Candidatus Muproteobacteria</taxon>
    </lineage>
</organism>
<protein>
    <recommendedName>
        <fullName evidence="3">DUF1496 domain-containing protein</fullName>
    </recommendedName>
</protein>
<dbReference type="Proteomes" id="UP000179334">
    <property type="component" value="Unassembled WGS sequence"/>
</dbReference>
<accession>A0A1F6SW51</accession>